<dbReference type="PRINTS" id="PR00508">
    <property type="entry name" value="S21N4MTFRASE"/>
</dbReference>
<reference evidence="10 11" key="1">
    <citation type="submission" date="2017-02" db="EMBL/GenBank/DDBJ databases">
        <authorList>
            <person name="Peterson S.W."/>
        </authorList>
    </citation>
    <scope>NUCLEOTIDE SEQUENCE [LARGE SCALE GENOMIC DNA]</scope>
    <source>
        <strain evidence="10 11">DSM 18108</strain>
    </source>
</reference>
<evidence type="ECO:0000256" key="1">
    <source>
        <dbReference type="ARBA" id="ARBA00010203"/>
    </source>
</evidence>
<name>A0A1T5P928_9BACT</name>
<dbReference type="SUPFAM" id="SSF53335">
    <property type="entry name" value="S-adenosyl-L-methionine-dependent methyltransferases"/>
    <property type="match status" value="1"/>
</dbReference>
<evidence type="ECO:0000256" key="8">
    <source>
        <dbReference type="RuleBase" id="RU362026"/>
    </source>
</evidence>
<dbReference type="InterPro" id="IPR002941">
    <property type="entry name" value="DNA_methylase_N4/N6"/>
</dbReference>
<evidence type="ECO:0000256" key="7">
    <source>
        <dbReference type="ARBA" id="ARBA00049120"/>
    </source>
</evidence>
<keyword evidence="5" id="KW-0680">Restriction system</keyword>
<keyword evidence="3" id="KW-0808">Transferase</keyword>
<dbReference type="RefSeq" id="WP_079472226.1">
    <property type="nucleotide sequence ID" value="NZ_FUZZ01000004.1"/>
</dbReference>
<dbReference type="STRING" id="393003.SAMN05660461_4962"/>
<feature type="domain" description="DNA methylase N-4/N-6" evidence="9">
    <location>
        <begin position="146"/>
        <end position="378"/>
    </location>
</feature>
<evidence type="ECO:0000256" key="5">
    <source>
        <dbReference type="ARBA" id="ARBA00022747"/>
    </source>
</evidence>
<dbReference type="PROSITE" id="PS00093">
    <property type="entry name" value="N4_MTASE"/>
    <property type="match status" value="1"/>
</dbReference>
<dbReference type="Proteomes" id="UP000190166">
    <property type="component" value="Unassembled WGS sequence"/>
</dbReference>
<dbReference type="GO" id="GO:0015667">
    <property type="term" value="F:site-specific DNA-methyltransferase (cytosine-N4-specific) activity"/>
    <property type="evidence" value="ECO:0007669"/>
    <property type="project" value="UniProtKB-EC"/>
</dbReference>
<evidence type="ECO:0000259" key="9">
    <source>
        <dbReference type="Pfam" id="PF01555"/>
    </source>
</evidence>
<dbReference type="InterPro" id="IPR029063">
    <property type="entry name" value="SAM-dependent_MTases_sf"/>
</dbReference>
<proteinExistence type="inferred from homology"/>
<evidence type="ECO:0000313" key="11">
    <source>
        <dbReference type="Proteomes" id="UP000190166"/>
    </source>
</evidence>
<dbReference type="PANTHER" id="PTHR13370:SF3">
    <property type="entry name" value="TRNA (GUANINE(10)-N2)-METHYLTRANSFERASE HOMOLOG"/>
    <property type="match status" value="1"/>
</dbReference>
<dbReference type="InterPro" id="IPR001091">
    <property type="entry name" value="RM_Methyltransferase"/>
</dbReference>
<keyword evidence="6" id="KW-0238">DNA-binding</keyword>
<gene>
    <name evidence="10" type="ORF">SAMN05660461_4962</name>
</gene>
<dbReference type="GO" id="GO:0003677">
    <property type="term" value="F:DNA binding"/>
    <property type="evidence" value="ECO:0007669"/>
    <property type="project" value="UniProtKB-KW"/>
</dbReference>
<evidence type="ECO:0000256" key="4">
    <source>
        <dbReference type="ARBA" id="ARBA00022691"/>
    </source>
</evidence>
<dbReference type="GO" id="GO:0032259">
    <property type="term" value="P:methylation"/>
    <property type="evidence" value="ECO:0007669"/>
    <property type="project" value="UniProtKB-KW"/>
</dbReference>
<keyword evidence="2 10" id="KW-0489">Methyltransferase</keyword>
<evidence type="ECO:0000256" key="3">
    <source>
        <dbReference type="ARBA" id="ARBA00022679"/>
    </source>
</evidence>
<evidence type="ECO:0000256" key="2">
    <source>
        <dbReference type="ARBA" id="ARBA00022603"/>
    </source>
</evidence>
<dbReference type="GO" id="GO:0005737">
    <property type="term" value="C:cytoplasm"/>
    <property type="evidence" value="ECO:0007669"/>
    <property type="project" value="TreeGrafter"/>
</dbReference>
<comment type="similarity">
    <text evidence="1">Belongs to the N(4)/N(6)-methyltransferase family. N(4) subfamily.</text>
</comment>
<dbReference type="EC" id="2.1.1.-" evidence="8"/>
<comment type="catalytic activity">
    <reaction evidence="7">
        <text>a 2'-deoxycytidine in DNA + S-adenosyl-L-methionine = an N(4)-methyl-2'-deoxycytidine in DNA + S-adenosyl-L-homocysteine + H(+)</text>
        <dbReference type="Rhea" id="RHEA:16857"/>
        <dbReference type="Rhea" id="RHEA-COMP:11369"/>
        <dbReference type="Rhea" id="RHEA-COMP:13674"/>
        <dbReference type="ChEBI" id="CHEBI:15378"/>
        <dbReference type="ChEBI" id="CHEBI:57856"/>
        <dbReference type="ChEBI" id="CHEBI:59789"/>
        <dbReference type="ChEBI" id="CHEBI:85452"/>
        <dbReference type="ChEBI" id="CHEBI:137933"/>
        <dbReference type="EC" id="2.1.1.113"/>
    </reaction>
</comment>
<keyword evidence="11" id="KW-1185">Reference proteome</keyword>
<dbReference type="AlphaFoldDB" id="A0A1T5P928"/>
<dbReference type="PANTHER" id="PTHR13370">
    <property type="entry name" value="RNA METHYLASE-RELATED"/>
    <property type="match status" value="1"/>
</dbReference>
<dbReference type="Pfam" id="PF01555">
    <property type="entry name" value="N6_N4_Mtase"/>
    <property type="match status" value="1"/>
</dbReference>
<evidence type="ECO:0000256" key="6">
    <source>
        <dbReference type="ARBA" id="ARBA00023125"/>
    </source>
</evidence>
<accession>A0A1T5P928</accession>
<sequence>MDKLLKGQKNPKKKLISDKRNYLVKTVAQAKEISGDWLRTIDLLQAVGMGLPEVDDRYHIWRVPLTNKKSKDRIGEVAINAYTTEIISAKTTKQEMLEARLLGKDEIKISKKKSTKNLEYPISNLRNTIGLGDSSALLDDMPTASVDLVFTSPPYFNARPEYSDYEVYEEYLLKMRQIIRKCHRVLNEGRFFVINVSHVLLRRASRNEASRRIAVPFDLHRIFTEEGYEFIDDIIWVKPEGAGWATGRGRRFAADRNPLQYKAVPVTEYVLVYRKKTDLLIDWFIRNHPDREIVHESKVDDNYEKTNIWKIQPKTVSKHPAPFPNALAEKVIQYYSFKNDVVLDPFAGSGTTGAAAAKLKRRFVLFEINPEYINLIKKDVPQWLGKEAEQILWLNTLPSNNTQLLF</sequence>
<protein>
    <recommendedName>
        <fullName evidence="8">Methyltransferase</fullName>
        <ecNumber evidence="8">2.1.1.-</ecNumber>
    </recommendedName>
</protein>
<dbReference type="Gene3D" id="3.40.50.150">
    <property type="entry name" value="Vaccinia Virus protein VP39"/>
    <property type="match status" value="1"/>
</dbReference>
<dbReference type="InterPro" id="IPR017985">
    <property type="entry name" value="MeTrfase_CN4_CS"/>
</dbReference>
<evidence type="ECO:0000313" key="10">
    <source>
        <dbReference type="EMBL" id="SKD09083.1"/>
    </source>
</evidence>
<organism evidence="10 11">
    <name type="scientific">Chitinophaga ginsengisegetis</name>
    <dbReference type="NCBI Taxonomy" id="393003"/>
    <lineage>
        <taxon>Bacteria</taxon>
        <taxon>Pseudomonadati</taxon>
        <taxon>Bacteroidota</taxon>
        <taxon>Chitinophagia</taxon>
        <taxon>Chitinophagales</taxon>
        <taxon>Chitinophagaceae</taxon>
        <taxon>Chitinophaga</taxon>
    </lineage>
</organism>
<dbReference type="GO" id="GO:0008170">
    <property type="term" value="F:N-methyltransferase activity"/>
    <property type="evidence" value="ECO:0007669"/>
    <property type="project" value="InterPro"/>
</dbReference>
<keyword evidence="4" id="KW-0949">S-adenosyl-L-methionine</keyword>
<dbReference type="GO" id="GO:0009307">
    <property type="term" value="P:DNA restriction-modification system"/>
    <property type="evidence" value="ECO:0007669"/>
    <property type="project" value="UniProtKB-KW"/>
</dbReference>
<dbReference type="EMBL" id="FUZZ01000004">
    <property type="protein sequence ID" value="SKD09083.1"/>
    <property type="molecule type" value="Genomic_DNA"/>
</dbReference>